<accession>A0ABV8JL23</accession>
<dbReference type="RefSeq" id="WP_380705870.1">
    <property type="nucleotide sequence ID" value="NZ_JBHSAP010000018.1"/>
</dbReference>
<evidence type="ECO:0000313" key="2">
    <source>
        <dbReference type="EMBL" id="MFC4078039.1"/>
    </source>
</evidence>
<dbReference type="PANTHER" id="PTHR42705">
    <property type="entry name" value="BIFUNCTIONAL NON-HOMOLOGOUS END JOINING PROTEIN LIGD"/>
    <property type="match status" value="1"/>
</dbReference>
<organism evidence="2 3">
    <name type="scientific">Salinithrix halophila</name>
    <dbReference type="NCBI Taxonomy" id="1485204"/>
    <lineage>
        <taxon>Bacteria</taxon>
        <taxon>Bacillati</taxon>
        <taxon>Bacillota</taxon>
        <taxon>Bacilli</taxon>
        <taxon>Bacillales</taxon>
        <taxon>Thermoactinomycetaceae</taxon>
        <taxon>Salinithrix</taxon>
    </lineage>
</organism>
<dbReference type="NCBIfam" id="TIGR02778">
    <property type="entry name" value="ligD_pol"/>
    <property type="match status" value="1"/>
</dbReference>
<evidence type="ECO:0000259" key="1">
    <source>
        <dbReference type="Pfam" id="PF21686"/>
    </source>
</evidence>
<protein>
    <submittedName>
        <fullName evidence="2">Non-homologous end-joining DNA ligase</fullName>
        <ecNumber evidence="2">6.5.1.1</ecNumber>
    </submittedName>
</protein>
<dbReference type="GO" id="GO:0003910">
    <property type="term" value="F:DNA ligase (ATP) activity"/>
    <property type="evidence" value="ECO:0007669"/>
    <property type="project" value="UniProtKB-EC"/>
</dbReference>
<dbReference type="Gene3D" id="3.90.920.10">
    <property type="entry name" value="DNA primase, PRIM domain"/>
    <property type="match status" value="1"/>
</dbReference>
<reference evidence="3" key="1">
    <citation type="journal article" date="2019" name="Int. J. Syst. Evol. Microbiol.">
        <title>The Global Catalogue of Microorganisms (GCM) 10K type strain sequencing project: providing services to taxonomists for standard genome sequencing and annotation.</title>
        <authorList>
            <consortium name="The Broad Institute Genomics Platform"/>
            <consortium name="The Broad Institute Genome Sequencing Center for Infectious Disease"/>
            <person name="Wu L."/>
            <person name="Ma J."/>
        </authorList>
    </citation>
    <scope>NUCLEOTIDE SEQUENCE [LARGE SCALE GENOMIC DNA]</scope>
    <source>
        <strain evidence="3">IBRC-M 10813</strain>
    </source>
</reference>
<dbReference type="PANTHER" id="PTHR42705:SF2">
    <property type="entry name" value="BIFUNCTIONAL NON-HOMOLOGOUS END JOINING PROTEIN LIGD"/>
    <property type="match status" value="1"/>
</dbReference>
<dbReference type="Proteomes" id="UP001595843">
    <property type="component" value="Unassembled WGS sequence"/>
</dbReference>
<comment type="caution">
    <text evidence="2">The sequence shown here is derived from an EMBL/GenBank/DDBJ whole genome shotgun (WGS) entry which is preliminary data.</text>
</comment>
<dbReference type="Pfam" id="PF21686">
    <property type="entry name" value="LigD_Prim-Pol"/>
    <property type="match status" value="1"/>
</dbReference>
<sequence>MNEAKLVHVEGREIRITHPDKVLFPDISMTKWDWILHLTHLAPWILPYARDRYLTTIRWPDGVGSESFYQKNIPSHAPDWVTSVQSGNVRYILLQDTPTLIWLANLACLEYHLSFDTASFPDQPTEIVFDIDPSVEGFERVMETALLTREALLELGLDGVVKTSGATGLQIYVPIRQGYRFEQTRRISRFLAEYLAGQRPDLITLERKVKKRGEKVYFDYLQHWRGKSLIAPYSTRARPGAPVSTPLRWSELKPSLTPQAFTLNTIHQRLTSIQDPFRAVTDPDHRFNLDDILDFLDRKQKD</sequence>
<name>A0ABV8JL23_9BACL</name>
<dbReference type="InterPro" id="IPR052171">
    <property type="entry name" value="NHEJ_LigD"/>
</dbReference>
<keyword evidence="3" id="KW-1185">Reference proteome</keyword>
<keyword evidence="2" id="KW-0436">Ligase</keyword>
<dbReference type="EMBL" id="JBHSAP010000018">
    <property type="protein sequence ID" value="MFC4078039.1"/>
    <property type="molecule type" value="Genomic_DNA"/>
</dbReference>
<dbReference type="EC" id="6.5.1.1" evidence="2"/>
<proteinExistence type="predicted"/>
<dbReference type="CDD" id="cd04861">
    <property type="entry name" value="LigD_Pol_like"/>
    <property type="match status" value="1"/>
</dbReference>
<evidence type="ECO:0000313" key="3">
    <source>
        <dbReference type="Proteomes" id="UP001595843"/>
    </source>
</evidence>
<feature type="domain" description="DNA ligase D polymerase" evidence="1">
    <location>
        <begin position="30"/>
        <end position="277"/>
    </location>
</feature>
<gene>
    <name evidence="2" type="primary">ligD</name>
    <name evidence="2" type="ORF">ACFOUO_14650</name>
</gene>
<dbReference type="InterPro" id="IPR014145">
    <property type="entry name" value="LigD_pol_dom"/>
</dbReference>